<feature type="region of interest" description="Disordered" evidence="1">
    <location>
        <begin position="148"/>
        <end position="206"/>
    </location>
</feature>
<feature type="region of interest" description="Disordered" evidence="1">
    <location>
        <begin position="437"/>
        <end position="465"/>
    </location>
</feature>
<name>A0A8S1HTT1_9PELO</name>
<organism evidence="2 3">
    <name type="scientific">Caenorhabditis auriculariae</name>
    <dbReference type="NCBI Taxonomy" id="2777116"/>
    <lineage>
        <taxon>Eukaryota</taxon>
        <taxon>Metazoa</taxon>
        <taxon>Ecdysozoa</taxon>
        <taxon>Nematoda</taxon>
        <taxon>Chromadorea</taxon>
        <taxon>Rhabditida</taxon>
        <taxon>Rhabditina</taxon>
        <taxon>Rhabditomorpha</taxon>
        <taxon>Rhabditoidea</taxon>
        <taxon>Rhabditidae</taxon>
        <taxon>Peloderinae</taxon>
        <taxon>Caenorhabditis</taxon>
    </lineage>
</organism>
<gene>
    <name evidence="2" type="ORF">CAUJ_LOCUS16012</name>
</gene>
<dbReference type="AlphaFoldDB" id="A0A8S1HTT1"/>
<protein>
    <submittedName>
        <fullName evidence="2">Uncharacterized protein</fullName>
    </submittedName>
</protein>
<evidence type="ECO:0000313" key="2">
    <source>
        <dbReference type="EMBL" id="CAD6200113.1"/>
    </source>
</evidence>
<feature type="compositionally biased region" description="Basic and acidic residues" evidence="1">
    <location>
        <begin position="193"/>
        <end position="206"/>
    </location>
</feature>
<dbReference type="EMBL" id="CAJGYM010000240">
    <property type="protein sequence ID" value="CAD6200113.1"/>
    <property type="molecule type" value="Genomic_DNA"/>
</dbReference>
<feature type="compositionally biased region" description="Polar residues" evidence="1">
    <location>
        <begin position="183"/>
        <end position="192"/>
    </location>
</feature>
<reference evidence="2" key="1">
    <citation type="submission" date="2020-10" db="EMBL/GenBank/DDBJ databases">
        <authorList>
            <person name="Kikuchi T."/>
        </authorList>
    </citation>
    <scope>NUCLEOTIDE SEQUENCE</scope>
    <source>
        <strain evidence="2">NKZ352</strain>
    </source>
</reference>
<evidence type="ECO:0000256" key="1">
    <source>
        <dbReference type="SAM" id="MobiDB-lite"/>
    </source>
</evidence>
<proteinExistence type="predicted"/>
<sequence>MGSFATQQICTIMAMLSEQDQQIIELIPLFIRQWKVGNLRVEIKDWHRMSISQLAKFKSNEIVNPEVDFAYNRNFCKVDVPANVKVLDANPEFDEALRKLEIVKKAHVAGEQFQAAKDTKVVSDFRRKNPTEDMKVLAKKYGVWPKEPEHGEKLKENAKHPWKGYEKKPKKQTRKKAGEDTPLSKTNTTTSKAEQKKNESKKVAPKMEVKKNEAPKIEPLPQLVPLGRVDRKNCKPLVMAPNSPVYFPEIDLQSKVLQDAFTVFTLMCDQFDKFFVTHKEVWVLVNETAQQASAITDREIFETVGFEYKTSKSKKLSEKTENPKWKDAFKGVFDASMFFDDLVQLRAKCDPKDKELYNLLEEQERIRALLLHSAAKNYLYFFDKATRLNQAILPGETPLAMRRRHWKEGEVTEKISTLAWARRLRINPVKKAPVRDYVEMKKTLPHPTGPDEKMEKKSKNKNKKK</sequence>
<keyword evidence="3" id="KW-1185">Reference proteome</keyword>
<evidence type="ECO:0000313" key="3">
    <source>
        <dbReference type="Proteomes" id="UP000835052"/>
    </source>
</evidence>
<accession>A0A8S1HTT1</accession>
<dbReference type="Proteomes" id="UP000835052">
    <property type="component" value="Unassembled WGS sequence"/>
</dbReference>
<comment type="caution">
    <text evidence="2">The sequence shown here is derived from an EMBL/GenBank/DDBJ whole genome shotgun (WGS) entry which is preliminary data.</text>
</comment>
<feature type="compositionally biased region" description="Basic and acidic residues" evidence="1">
    <location>
        <begin position="148"/>
        <end position="167"/>
    </location>
</feature>